<feature type="compositionally biased region" description="Basic and acidic residues" evidence="5">
    <location>
        <begin position="1444"/>
        <end position="1462"/>
    </location>
</feature>
<evidence type="ECO:0000256" key="4">
    <source>
        <dbReference type="ARBA" id="ARBA00023136"/>
    </source>
</evidence>
<dbReference type="Gene3D" id="1.20.58.60">
    <property type="match status" value="1"/>
</dbReference>
<reference evidence="7" key="1">
    <citation type="submission" date="2025-08" db="UniProtKB">
        <authorList>
            <consortium name="RefSeq"/>
        </authorList>
    </citation>
    <scope>IDENTIFICATION</scope>
</reference>
<feature type="region of interest" description="Disordered" evidence="5">
    <location>
        <begin position="597"/>
        <end position="664"/>
    </location>
</feature>
<evidence type="ECO:0000256" key="3">
    <source>
        <dbReference type="ARBA" id="ARBA00022737"/>
    </source>
</evidence>
<dbReference type="InParanoid" id="A0A6P8W8I3"/>
<evidence type="ECO:0000256" key="5">
    <source>
        <dbReference type="SAM" id="MobiDB-lite"/>
    </source>
</evidence>
<feature type="region of interest" description="Disordered" evidence="5">
    <location>
        <begin position="1323"/>
        <end position="1351"/>
    </location>
</feature>
<feature type="compositionally biased region" description="Acidic residues" evidence="5">
    <location>
        <begin position="745"/>
        <end position="760"/>
    </location>
</feature>
<dbReference type="KEGG" id="gacu:117561823"/>
<feature type="compositionally biased region" description="Basic and acidic residues" evidence="5">
    <location>
        <begin position="1058"/>
        <end position="1068"/>
    </location>
</feature>
<dbReference type="SUPFAM" id="SSF46966">
    <property type="entry name" value="Spectrin repeat"/>
    <property type="match status" value="1"/>
</dbReference>
<proteinExistence type="predicted"/>
<evidence type="ECO:0000256" key="2">
    <source>
        <dbReference type="ARBA" id="ARBA00022553"/>
    </source>
</evidence>
<feature type="region of interest" description="Disordered" evidence="5">
    <location>
        <begin position="1269"/>
        <end position="1289"/>
    </location>
</feature>
<feature type="region of interest" description="Disordered" evidence="5">
    <location>
        <begin position="545"/>
        <end position="573"/>
    </location>
</feature>
<keyword evidence="4" id="KW-0472">Membrane</keyword>
<keyword evidence="6" id="KW-1185">Reference proteome</keyword>
<dbReference type="Proteomes" id="UP000515161">
    <property type="component" value="Unplaced"/>
</dbReference>
<name>A0A6P8W8I3_GYMAC</name>
<feature type="compositionally biased region" description="Polar residues" evidence="5">
    <location>
        <begin position="597"/>
        <end position="611"/>
    </location>
</feature>
<sequence length="1521" mass="168287">MNCLEVRGHGAVEENPRSALSPLTNALLEQLEARIKDLKAWLRDTELLIFNSCLGRETDAKEQLHSFKALCSEVRARRRGVASVLKLCQKLLQQSQSGPMAEVGPEAEQHREALQLLSINLERRWEAIVMQALQWKNRLKRELGETQVPGNVLEPGLVDLHQISPLPPVAPPPDDSWEWDETDMTITEPQEEDPDLMHNLPFEPNLPLDGHLSNGNQPNGNRTSVTANQSHEMMTHVTLPPNNNKVYQVYSLHSVELYRQPQFPSTSSMLHKTKSGKRKQHILLKSLSKDSSFSSIESLPDILGGLMPPSQGGNVGYRDGESGRGSGQSASSRRSESESGIVSDTGDTETTTTTNSEIQEEDQGEGDEDEEKQRKYESVQGSHLVLHKDGGTRYNQRTKREESMKEKVWRRDEIKRNREDEKRRKHRRGEAVEILINGRGILTPADSDSDFEVGGPDFTSRSDFTGFKVDYKATGTPPALRRQTSSPVLSQSSSLESLLALGGDLFPSKDQLHRSASLESCLVPCRSGEDTGGSMASLGELDLGLNKEMDGGEPGKEKINKSAQGEASSGELSRRTLDLLKRLENIQSPLVANMTRSVSDMTLRSSSNQRSRLPASPSLGGRHSPLSGILRSSRKGPPSLINESSATTSLTELSSNEDSSLGSEDCAMLGNQRHLFLDPTMSANANSGHCCYRKQCQGHGRGGQGMDEADAASLSLVVNVSCKSACTDEDEDDSDLLSSSTLTLTEEELGVRDEEDEDEGERLSGASSGNDDDEEEMEGSYVLGLEYMKRELQSWFRFPRTSSSSSSSKTEAGLRDELQCGANLTSVQNKGQHCFQNRSKCVENNTNSSNNKTKRDNKDEEEEEKNRRNATRSYISQFVDDVENGNVDQSCLKGKDEDDELLREESSVFTKKGESLRESYMFAKTEEADQDVGDWMKTEATNQLSPSPSCDLNPFLSKKASSLVGQLRGELPCQRSSIPTPPSLSPVENCISQDALHNSRPETKGRKAITSQEKFKFSSFVTEETKREVRDKESSRPPKKRHNSHSSCCDRLPSSLHPRSEEDGKKDSVHDFVREIIDMTSLALKSKENRSDEPNENRSVPDQSPASAKIKNKILEHSHRPLHLRKGDFYSYLSLSSHDSDCGEVSECSEDRNSSPTPYNIPSYVTPTQGLHSPDLFTSTRQQMTNSAPSSRQTSPGFESRKNFCALDLKSGSPSISLPASPEFRDEETLFSACTEEVYLGPPLCYSMELTKKPPRFLLKENLDFLPLPHSQQLHDKPGDSQMSPSEDRDHLYFQRSTEESHSCFSSILDPFHFSFSSYSSLQGPGSKPKADSPSSLPPAGDRKRGEDPNLLCDVAGGEEVVANTSVILPREERSRNEGSPYLNPRVRVGPIDSSADECLADTKTLESNMGAVMTKISVCGSATNPSKEPATTTRINPKINRSLMKEADREEGERRGEVDTRRVRRGRNGSQQEGRTVTEKQPAVNQTPRTAQASVRPPTSRTRTVSRLPVMGSGTSRIQM</sequence>
<dbReference type="CDD" id="cd00176">
    <property type="entry name" value="SPEC"/>
    <property type="match status" value="1"/>
</dbReference>
<feature type="region of interest" description="Disordered" evidence="5">
    <location>
        <begin position="841"/>
        <end position="873"/>
    </location>
</feature>
<feature type="region of interest" description="Disordered" evidence="5">
    <location>
        <begin position="1021"/>
        <end position="1068"/>
    </location>
</feature>
<gene>
    <name evidence="7" type="primary">akap6</name>
</gene>
<dbReference type="OrthoDB" id="10041151at2759"/>
<feature type="region of interest" description="Disordered" evidence="5">
    <location>
        <begin position="1143"/>
        <end position="1167"/>
    </location>
</feature>
<feature type="compositionally biased region" description="Low complexity" evidence="5">
    <location>
        <begin position="327"/>
        <end position="354"/>
    </location>
</feature>
<feature type="region of interest" description="Disordered" evidence="5">
    <location>
        <begin position="1423"/>
        <end position="1521"/>
    </location>
</feature>
<feature type="region of interest" description="Disordered" evidence="5">
    <location>
        <begin position="304"/>
        <end position="427"/>
    </location>
</feature>
<feature type="compositionally biased region" description="Polar residues" evidence="5">
    <location>
        <begin position="561"/>
        <end position="571"/>
    </location>
</feature>
<feature type="region of interest" description="Disordered" evidence="5">
    <location>
        <begin position="1083"/>
        <end position="1107"/>
    </location>
</feature>
<feature type="compositionally biased region" description="Low complexity" evidence="5">
    <location>
        <begin position="1495"/>
        <end position="1511"/>
    </location>
</feature>
<keyword evidence="2" id="KW-0597">Phosphoprotein</keyword>
<dbReference type="RefSeq" id="XP_034095318.1">
    <property type="nucleotide sequence ID" value="XM_034239427.1"/>
</dbReference>
<dbReference type="PANTHER" id="PTHR14514:SF2">
    <property type="entry name" value="A-KINASE ANCHOR PROTEIN 6"/>
    <property type="match status" value="1"/>
</dbReference>
<feature type="compositionally biased region" description="Basic and acidic residues" evidence="5">
    <location>
        <begin position="1023"/>
        <end position="1036"/>
    </location>
</feature>
<feature type="region of interest" description="Disordered" evidence="5">
    <location>
        <begin position="1366"/>
        <end position="1389"/>
    </location>
</feature>
<accession>A0A6P8W8I3</accession>
<evidence type="ECO:0000256" key="1">
    <source>
        <dbReference type="ARBA" id="ARBA00004308"/>
    </source>
</evidence>
<feature type="compositionally biased region" description="Basic and acidic residues" evidence="5">
    <location>
        <begin position="545"/>
        <end position="560"/>
    </location>
</feature>
<feature type="compositionally biased region" description="Polar residues" evidence="5">
    <location>
        <begin position="1097"/>
        <end position="1106"/>
    </location>
</feature>
<evidence type="ECO:0000313" key="7">
    <source>
        <dbReference type="RefSeq" id="XP_034095318.1"/>
    </source>
</evidence>
<feature type="compositionally biased region" description="Basic and acidic residues" evidence="5">
    <location>
        <begin position="398"/>
        <end position="422"/>
    </location>
</feature>
<feature type="compositionally biased region" description="Polar residues" evidence="5">
    <location>
        <begin position="1484"/>
        <end position="1494"/>
    </location>
</feature>
<feature type="compositionally biased region" description="Low complexity" evidence="5">
    <location>
        <begin position="643"/>
        <end position="661"/>
    </location>
</feature>
<feature type="compositionally biased region" description="Polar residues" evidence="5">
    <location>
        <begin position="1154"/>
        <end position="1167"/>
    </location>
</feature>
<organism evidence="6 7">
    <name type="scientific">Gymnodraco acuticeps</name>
    <name type="common">Antarctic dragonfish</name>
    <dbReference type="NCBI Taxonomy" id="8218"/>
    <lineage>
        <taxon>Eukaryota</taxon>
        <taxon>Metazoa</taxon>
        <taxon>Chordata</taxon>
        <taxon>Craniata</taxon>
        <taxon>Vertebrata</taxon>
        <taxon>Euteleostomi</taxon>
        <taxon>Actinopterygii</taxon>
        <taxon>Neopterygii</taxon>
        <taxon>Teleostei</taxon>
        <taxon>Neoteleostei</taxon>
        <taxon>Acanthomorphata</taxon>
        <taxon>Eupercaria</taxon>
        <taxon>Perciformes</taxon>
        <taxon>Notothenioidei</taxon>
        <taxon>Bathydraconidae</taxon>
        <taxon>Gymnodraco</taxon>
    </lineage>
</organism>
<feature type="compositionally biased region" description="Acidic residues" evidence="5">
    <location>
        <begin position="358"/>
        <end position="370"/>
    </location>
</feature>
<dbReference type="CTD" id="9472"/>
<comment type="subcellular location">
    <subcellularLocation>
        <location evidence="1">Endomembrane system</location>
    </subcellularLocation>
</comment>
<dbReference type="SMART" id="SM00150">
    <property type="entry name" value="SPEC"/>
    <property type="match status" value="1"/>
</dbReference>
<keyword evidence="3" id="KW-0677">Repeat</keyword>
<dbReference type="InterPro" id="IPR018159">
    <property type="entry name" value="Spectrin/alpha-actinin"/>
</dbReference>
<feature type="region of interest" description="Disordered" evidence="5">
    <location>
        <begin position="726"/>
        <end position="777"/>
    </location>
</feature>
<protein>
    <submittedName>
        <fullName evidence="7">A-kinase anchor protein 6</fullName>
    </submittedName>
</protein>
<feature type="compositionally biased region" description="Basic and acidic residues" evidence="5">
    <location>
        <begin position="1085"/>
        <end position="1096"/>
    </location>
</feature>
<dbReference type="GeneID" id="117561823"/>
<evidence type="ECO:0000313" key="6">
    <source>
        <dbReference type="Proteomes" id="UP000515161"/>
    </source>
</evidence>
<dbReference type="PANTHER" id="PTHR14514">
    <property type="entry name" value="PKA ANCHORING PROTEIN"/>
    <property type="match status" value="1"/>
</dbReference>
<feature type="compositionally biased region" description="Polar residues" evidence="5">
    <location>
        <begin position="1423"/>
        <end position="1436"/>
    </location>
</feature>